<keyword evidence="9" id="KW-0547">Nucleotide-binding</keyword>
<dbReference type="NCBIfam" id="TIGR00399">
    <property type="entry name" value="metG_C_term"/>
    <property type="match status" value="1"/>
</dbReference>
<dbReference type="InterPro" id="IPR012340">
    <property type="entry name" value="NA-bd_OB-fold"/>
</dbReference>
<keyword evidence="8 17" id="KW-0436">Ligase</keyword>
<reference evidence="17" key="3">
    <citation type="journal article" date="2019" name="BMC Res. Notes">
        <title>Complete genome sequence of the Sulfodiicoccus acidiphilus strain HS-1T, the first crenarchaeon that lacks polB3, isolated from an acidic hot spring in Ohwaku-dani, Hakone, Japan.</title>
        <authorList>
            <person name="Sakai H.D."/>
            <person name="Kurosawa N."/>
        </authorList>
    </citation>
    <scope>NUCLEOTIDE SEQUENCE</scope>
    <source>
        <strain evidence="17">HS-1</strain>
    </source>
</reference>
<evidence type="ECO:0000256" key="15">
    <source>
        <dbReference type="ARBA" id="ARBA00047364"/>
    </source>
</evidence>
<evidence type="ECO:0000256" key="10">
    <source>
        <dbReference type="ARBA" id="ARBA00022840"/>
    </source>
</evidence>
<comment type="function">
    <text evidence="1">Is required not only for elongation of protein synthesis but also for the initiation of all mRNA translation through initiator tRNA(fMet) aminoacylation.</text>
</comment>
<feature type="domain" description="TRNA-binding" evidence="16">
    <location>
        <begin position="8"/>
        <end position="109"/>
    </location>
</feature>
<keyword evidence="6" id="KW-0963">Cytoplasm</keyword>
<dbReference type="Proteomes" id="UP000616143">
    <property type="component" value="Unassembled WGS sequence"/>
</dbReference>
<keyword evidence="19" id="KW-1185">Reference proteome</keyword>
<organism evidence="17 19">
    <name type="scientific">Sulfodiicoccus acidiphilus</name>
    <dbReference type="NCBI Taxonomy" id="1670455"/>
    <lineage>
        <taxon>Archaea</taxon>
        <taxon>Thermoproteota</taxon>
        <taxon>Thermoprotei</taxon>
        <taxon>Sulfolobales</taxon>
        <taxon>Sulfolobaceae</taxon>
        <taxon>Sulfodiicoccus</taxon>
    </lineage>
</organism>
<evidence type="ECO:0000256" key="1">
    <source>
        <dbReference type="ARBA" id="ARBA00003314"/>
    </source>
</evidence>
<dbReference type="GeneID" id="38665616"/>
<evidence type="ECO:0000256" key="9">
    <source>
        <dbReference type="ARBA" id="ARBA00022741"/>
    </source>
</evidence>
<proteinExistence type="predicted"/>
<evidence type="ECO:0000313" key="19">
    <source>
        <dbReference type="Proteomes" id="UP000276741"/>
    </source>
</evidence>
<dbReference type="FunFam" id="2.40.50.140:FF:000042">
    <property type="entry name" value="Methionine--tRNA ligase"/>
    <property type="match status" value="1"/>
</dbReference>
<accession>A0A348B0N2</accession>
<dbReference type="AlphaFoldDB" id="A0A348B0N2"/>
<reference evidence="18" key="4">
    <citation type="submission" date="2020-09" db="EMBL/GenBank/DDBJ databases">
        <authorList>
            <person name="Sun Q."/>
            <person name="Ohkuma M."/>
        </authorList>
    </citation>
    <scope>NUCLEOTIDE SEQUENCE</scope>
    <source>
        <strain evidence="18">JCM 31740</strain>
    </source>
</reference>
<dbReference type="InterPro" id="IPR051270">
    <property type="entry name" value="Tyrosine-tRNA_ligase_regulator"/>
</dbReference>
<evidence type="ECO:0000256" key="12">
    <source>
        <dbReference type="ARBA" id="ARBA00022917"/>
    </source>
</evidence>
<dbReference type="Gene3D" id="2.40.50.140">
    <property type="entry name" value="Nucleic acid-binding proteins"/>
    <property type="match status" value="1"/>
</dbReference>
<sequence length="109" mass="12066">MEEISIEDFRKLELRVAIVTAAERIPGTRLLRLEVSTGQEKRQIVSGIAEYYEPEQLLNRKVVIVYNLKPRVIRGYESQGMILAAGCEDGTSVKVVTVDEGASPGSKVC</sequence>
<dbReference type="GO" id="GO:0005737">
    <property type="term" value="C:cytoplasm"/>
    <property type="evidence" value="ECO:0007669"/>
    <property type="project" value="UniProtKB-SubCell"/>
</dbReference>
<dbReference type="PANTHER" id="PTHR11586:SF37">
    <property type="entry name" value="TRNA-BINDING DOMAIN-CONTAINING PROTEIN"/>
    <property type="match status" value="1"/>
</dbReference>
<dbReference type="GO" id="GO:0000049">
    <property type="term" value="F:tRNA binding"/>
    <property type="evidence" value="ECO:0007669"/>
    <property type="project" value="UniProtKB-KW"/>
</dbReference>
<dbReference type="GO" id="GO:0006431">
    <property type="term" value="P:methionyl-tRNA aminoacylation"/>
    <property type="evidence" value="ECO:0007669"/>
    <property type="project" value="InterPro"/>
</dbReference>
<evidence type="ECO:0000256" key="8">
    <source>
        <dbReference type="ARBA" id="ARBA00022598"/>
    </source>
</evidence>
<comment type="catalytic activity">
    <reaction evidence="15">
        <text>tRNA(Met) + L-methionine + ATP = L-methionyl-tRNA(Met) + AMP + diphosphate</text>
        <dbReference type="Rhea" id="RHEA:13481"/>
        <dbReference type="Rhea" id="RHEA-COMP:9667"/>
        <dbReference type="Rhea" id="RHEA-COMP:9698"/>
        <dbReference type="ChEBI" id="CHEBI:30616"/>
        <dbReference type="ChEBI" id="CHEBI:33019"/>
        <dbReference type="ChEBI" id="CHEBI:57844"/>
        <dbReference type="ChEBI" id="CHEBI:78442"/>
        <dbReference type="ChEBI" id="CHEBI:78530"/>
        <dbReference type="ChEBI" id="CHEBI:456215"/>
        <dbReference type="EC" id="6.1.1.10"/>
    </reaction>
</comment>
<dbReference type="Proteomes" id="UP000276741">
    <property type="component" value="Chromosome"/>
</dbReference>
<dbReference type="CDD" id="cd02800">
    <property type="entry name" value="tRNA_bind_EcMetRS_like"/>
    <property type="match status" value="1"/>
</dbReference>
<dbReference type="EMBL" id="BMQS01000001">
    <property type="protein sequence ID" value="GGT86250.1"/>
    <property type="molecule type" value="Genomic_DNA"/>
</dbReference>
<evidence type="ECO:0000256" key="11">
    <source>
        <dbReference type="ARBA" id="ARBA00022884"/>
    </source>
</evidence>
<dbReference type="EMBL" id="AP018553">
    <property type="protein sequence ID" value="BBD71734.1"/>
    <property type="molecule type" value="Genomic_DNA"/>
</dbReference>
<evidence type="ECO:0000256" key="2">
    <source>
        <dbReference type="ARBA" id="ARBA00004496"/>
    </source>
</evidence>
<evidence type="ECO:0000256" key="3">
    <source>
        <dbReference type="ARBA" id="ARBA00011738"/>
    </source>
</evidence>
<evidence type="ECO:0000313" key="17">
    <source>
        <dbReference type="EMBL" id="BBD71734.1"/>
    </source>
</evidence>
<dbReference type="Pfam" id="PF01588">
    <property type="entry name" value="tRNA_bind"/>
    <property type="match status" value="1"/>
</dbReference>
<evidence type="ECO:0000256" key="4">
    <source>
        <dbReference type="ARBA" id="ARBA00012838"/>
    </source>
</evidence>
<reference evidence="19" key="2">
    <citation type="submission" date="2018-04" db="EMBL/GenBank/DDBJ databases">
        <title>Complete genome sequence of Sulfodiicoccus acidiphilus strain HS-1.</title>
        <authorList>
            <person name="Sakai H.D."/>
            <person name="Kurosawa N."/>
        </authorList>
    </citation>
    <scope>NUCLEOTIDE SEQUENCE [LARGE SCALE GENOMIC DNA]</scope>
    <source>
        <strain evidence="19">HS-1</strain>
    </source>
</reference>
<keyword evidence="7" id="KW-0820">tRNA-binding</keyword>
<evidence type="ECO:0000256" key="13">
    <source>
        <dbReference type="ARBA" id="ARBA00023146"/>
    </source>
</evidence>
<evidence type="ECO:0000256" key="5">
    <source>
        <dbReference type="ARBA" id="ARBA00018753"/>
    </source>
</evidence>
<keyword evidence="13" id="KW-0030">Aminoacyl-tRNA synthetase</keyword>
<dbReference type="InterPro" id="IPR004495">
    <property type="entry name" value="Met-tRNA-synth_bsu_C"/>
</dbReference>
<dbReference type="GO" id="GO:0005524">
    <property type="term" value="F:ATP binding"/>
    <property type="evidence" value="ECO:0007669"/>
    <property type="project" value="UniProtKB-KW"/>
</dbReference>
<keyword evidence="11" id="KW-0694">RNA-binding</keyword>
<dbReference type="KEGG" id="sacd:HS1genome_0123"/>
<dbReference type="PANTHER" id="PTHR11586">
    <property type="entry name" value="TRNA-AMINOACYLATION COFACTOR ARC1 FAMILY MEMBER"/>
    <property type="match status" value="1"/>
</dbReference>
<comment type="subunit">
    <text evidence="3">Homodimer.</text>
</comment>
<name>A0A348B0N2_9CREN</name>
<dbReference type="RefSeq" id="WP_126449066.1">
    <property type="nucleotide sequence ID" value="NZ_AP018553.1"/>
</dbReference>
<gene>
    <name evidence="18" type="ORF">GCM10007116_00230</name>
    <name evidence="17" type="ORF">HS1genome_0123</name>
</gene>
<dbReference type="GO" id="GO:0004825">
    <property type="term" value="F:methionine-tRNA ligase activity"/>
    <property type="evidence" value="ECO:0007669"/>
    <property type="project" value="UniProtKB-EC"/>
</dbReference>
<dbReference type="InterPro" id="IPR002547">
    <property type="entry name" value="tRNA-bd_dom"/>
</dbReference>
<dbReference type="OrthoDB" id="30609at2157"/>
<keyword evidence="10" id="KW-0067">ATP-binding</keyword>
<evidence type="ECO:0000259" key="16">
    <source>
        <dbReference type="PROSITE" id="PS50886"/>
    </source>
</evidence>
<reference evidence="18" key="1">
    <citation type="journal article" date="2014" name="Int. J. Syst. Evol. Microbiol.">
        <title>Complete genome sequence of Corynebacterium casei LMG S-19264T (=DSM 44701T), isolated from a smear-ripened cheese.</title>
        <authorList>
            <consortium name="US DOE Joint Genome Institute (JGI-PGF)"/>
            <person name="Walter F."/>
            <person name="Albersmeier A."/>
            <person name="Kalinowski J."/>
            <person name="Ruckert C."/>
        </authorList>
    </citation>
    <scope>NUCLEOTIDE SEQUENCE</scope>
    <source>
        <strain evidence="18">JCM 31740</strain>
    </source>
</reference>
<comment type="subcellular location">
    <subcellularLocation>
        <location evidence="2">Cytoplasm</location>
    </subcellularLocation>
</comment>
<evidence type="ECO:0000256" key="6">
    <source>
        <dbReference type="ARBA" id="ARBA00022490"/>
    </source>
</evidence>
<evidence type="ECO:0000313" key="18">
    <source>
        <dbReference type="EMBL" id="GGT86250.1"/>
    </source>
</evidence>
<evidence type="ECO:0000256" key="14">
    <source>
        <dbReference type="ARBA" id="ARBA00030904"/>
    </source>
</evidence>
<dbReference type="EC" id="6.1.1.10" evidence="4"/>
<dbReference type="PROSITE" id="PS50886">
    <property type="entry name" value="TRBD"/>
    <property type="match status" value="1"/>
</dbReference>
<evidence type="ECO:0000256" key="7">
    <source>
        <dbReference type="ARBA" id="ARBA00022555"/>
    </source>
</evidence>
<dbReference type="SUPFAM" id="SSF50249">
    <property type="entry name" value="Nucleic acid-binding proteins"/>
    <property type="match status" value="1"/>
</dbReference>
<keyword evidence="12" id="KW-0648">Protein biosynthesis</keyword>
<protein>
    <recommendedName>
        <fullName evidence="5">Methionine--tRNA ligase</fullName>
        <ecNumber evidence="4">6.1.1.10</ecNumber>
    </recommendedName>
    <alternativeName>
        <fullName evidence="14">Methionyl-tRNA synthetase</fullName>
    </alternativeName>
</protein>